<sequence length="198" mass="20798">MPRGIAIPEIRQQLFAAAERVIVRDGPGRLNGRAVTGEAGVATGLLYAHFTDFDGFLVAYAVDRAFVISAEAATLPPRAGGGEVTKNLCATLLAVPLDTVMASTRLLVARPELSVRVREALGDSIGLDAVEKYIAAYLSAEKRLGRLTSAATPELLGQALIGIVHHIALTAATEAAARVRIEHVVPAIVDVNIVATRS</sequence>
<dbReference type="RefSeq" id="WP_067991109.1">
    <property type="nucleotide sequence ID" value="NZ_QQBC01000001.1"/>
</dbReference>
<dbReference type="EMBL" id="QQBC01000001">
    <property type="protein sequence ID" value="RDI69113.1"/>
    <property type="molecule type" value="Genomic_DNA"/>
</dbReference>
<protein>
    <submittedName>
        <fullName evidence="4">TetR family transcriptional regulator</fullName>
    </submittedName>
</protein>
<comment type="caution">
    <text evidence="4">The sequence shown here is derived from an EMBL/GenBank/DDBJ whole genome shotgun (WGS) entry which is preliminary data.</text>
</comment>
<feature type="DNA-binding region" description="H-T-H motif" evidence="2">
    <location>
        <begin position="31"/>
        <end position="50"/>
    </location>
</feature>
<keyword evidence="5" id="KW-1185">Reference proteome</keyword>
<organism evidence="4 5">
    <name type="scientific">Nocardia pseudobrasiliensis</name>
    <dbReference type="NCBI Taxonomy" id="45979"/>
    <lineage>
        <taxon>Bacteria</taxon>
        <taxon>Bacillati</taxon>
        <taxon>Actinomycetota</taxon>
        <taxon>Actinomycetes</taxon>
        <taxon>Mycobacteriales</taxon>
        <taxon>Nocardiaceae</taxon>
        <taxon>Nocardia</taxon>
    </lineage>
</organism>
<dbReference type="InterPro" id="IPR001647">
    <property type="entry name" value="HTH_TetR"/>
</dbReference>
<name>A0A370IEI8_9NOCA</name>
<dbReference type="Proteomes" id="UP000254869">
    <property type="component" value="Unassembled WGS sequence"/>
</dbReference>
<dbReference type="GO" id="GO:0003677">
    <property type="term" value="F:DNA binding"/>
    <property type="evidence" value="ECO:0007669"/>
    <property type="project" value="UniProtKB-UniRule"/>
</dbReference>
<evidence type="ECO:0000256" key="1">
    <source>
        <dbReference type="ARBA" id="ARBA00023125"/>
    </source>
</evidence>
<keyword evidence="1 2" id="KW-0238">DNA-binding</keyword>
<feature type="domain" description="HTH tetR-type" evidence="3">
    <location>
        <begin position="8"/>
        <end position="68"/>
    </location>
</feature>
<accession>A0A370IEI8</accession>
<dbReference type="SUPFAM" id="SSF46689">
    <property type="entry name" value="Homeodomain-like"/>
    <property type="match status" value="1"/>
</dbReference>
<dbReference type="Gene3D" id="1.10.357.10">
    <property type="entry name" value="Tetracycline Repressor, domain 2"/>
    <property type="match status" value="1"/>
</dbReference>
<evidence type="ECO:0000256" key="2">
    <source>
        <dbReference type="PROSITE-ProRule" id="PRU00335"/>
    </source>
</evidence>
<dbReference type="AlphaFoldDB" id="A0A370IEI8"/>
<dbReference type="STRING" id="1210086.GCA_001613105_00505"/>
<reference evidence="4 5" key="1">
    <citation type="submission" date="2018-07" db="EMBL/GenBank/DDBJ databases">
        <title>Genomic Encyclopedia of Type Strains, Phase IV (KMG-IV): sequencing the most valuable type-strain genomes for metagenomic binning, comparative biology and taxonomic classification.</title>
        <authorList>
            <person name="Goeker M."/>
        </authorList>
    </citation>
    <scope>NUCLEOTIDE SEQUENCE [LARGE SCALE GENOMIC DNA]</scope>
    <source>
        <strain evidence="4 5">DSM 44290</strain>
    </source>
</reference>
<dbReference type="PROSITE" id="PS50977">
    <property type="entry name" value="HTH_TETR_2"/>
    <property type="match status" value="1"/>
</dbReference>
<evidence type="ECO:0000313" key="4">
    <source>
        <dbReference type="EMBL" id="RDI69113.1"/>
    </source>
</evidence>
<evidence type="ECO:0000259" key="3">
    <source>
        <dbReference type="PROSITE" id="PS50977"/>
    </source>
</evidence>
<evidence type="ECO:0000313" key="5">
    <source>
        <dbReference type="Proteomes" id="UP000254869"/>
    </source>
</evidence>
<proteinExistence type="predicted"/>
<gene>
    <name evidence="4" type="ORF">DFR76_101651</name>
</gene>
<dbReference type="InterPro" id="IPR009057">
    <property type="entry name" value="Homeodomain-like_sf"/>
</dbReference>